<evidence type="ECO:0000256" key="2">
    <source>
        <dbReference type="ARBA" id="ARBA00022553"/>
    </source>
</evidence>
<dbReference type="InterPro" id="IPR004715">
    <property type="entry name" value="PTS_IIA_fruc"/>
</dbReference>
<evidence type="ECO:0000313" key="7">
    <source>
        <dbReference type="EMBL" id="MBV7392356.1"/>
    </source>
</evidence>
<accession>A0ABS6THB8</accession>
<keyword evidence="4" id="KW-0808">Transferase</keyword>
<dbReference type="PROSITE" id="PS00372">
    <property type="entry name" value="PTS_EIIA_TYPE_2_HIS"/>
    <property type="match status" value="1"/>
</dbReference>
<proteinExistence type="predicted"/>
<dbReference type="PANTHER" id="PTHR47738:SF2">
    <property type="entry name" value="PTS SYSTEM FRUCTOSE-LIKE EIIA COMPONENT"/>
    <property type="match status" value="1"/>
</dbReference>
<dbReference type="PANTHER" id="PTHR47738">
    <property type="entry name" value="PTS SYSTEM FRUCTOSE-LIKE EIIA COMPONENT-RELATED"/>
    <property type="match status" value="1"/>
</dbReference>
<evidence type="ECO:0000259" key="6">
    <source>
        <dbReference type="PROSITE" id="PS51094"/>
    </source>
</evidence>
<protein>
    <submittedName>
        <fullName evidence="7">PTS sugar transporter subunit IIA</fullName>
    </submittedName>
</protein>
<evidence type="ECO:0000313" key="8">
    <source>
        <dbReference type="Proteomes" id="UP000774130"/>
    </source>
</evidence>
<dbReference type="CDD" id="cd00211">
    <property type="entry name" value="PTS_IIA_fru"/>
    <property type="match status" value="1"/>
</dbReference>
<evidence type="ECO:0000256" key="1">
    <source>
        <dbReference type="ARBA" id="ARBA00022448"/>
    </source>
</evidence>
<name>A0ABS6THB8_9ENTE</name>
<keyword evidence="1" id="KW-0813">Transport</keyword>
<dbReference type="EMBL" id="JAHUZB010000010">
    <property type="protein sequence ID" value="MBV7392356.1"/>
    <property type="molecule type" value="Genomic_DNA"/>
</dbReference>
<sequence>MQQVDLNNILDEKIIAVNLTGSTKAEAITQMAQLLSDQNYISSIPSFEKDIYYRESLGKTGIGNGIAIPHGQSESVIKNGIAIGMFKNEIPWESLDDKPVRIVCLFCVKAGDGGESEHLRMLAALAGKLGNDNVVEQLMSTTTVEEVKQAFL</sequence>
<keyword evidence="5" id="KW-0598">Phosphotransferase system</keyword>
<reference evidence="7 8" key="1">
    <citation type="submission" date="2021-06" db="EMBL/GenBank/DDBJ databases">
        <title>Enterococcus alishanensis sp. nov., a novel lactic acid bacterium isolated from fresh coffee beans.</title>
        <authorList>
            <person name="Chen Y.-S."/>
        </authorList>
    </citation>
    <scope>NUCLEOTIDE SEQUENCE [LARGE SCALE GENOMIC DNA]</scope>
    <source>
        <strain evidence="7 8">ALS3</strain>
    </source>
</reference>
<evidence type="ECO:0000256" key="3">
    <source>
        <dbReference type="ARBA" id="ARBA00022597"/>
    </source>
</evidence>
<dbReference type="InterPro" id="IPR051541">
    <property type="entry name" value="PTS_SugarTrans_NitroReg"/>
</dbReference>
<comment type="caution">
    <text evidence="7">The sequence shown here is derived from an EMBL/GenBank/DDBJ whole genome shotgun (WGS) entry which is preliminary data.</text>
</comment>
<dbReference type="Pfam" id="PF00359">
    <property type="entry name" value="PTS_EIIA_2"/>
    <property type="match status" value="1"/>
</dbReference>
<dbReference type="NCBIfam" id="TIGR00848">
    <property type="entry name" value="fruA"/>
    <property type="match status" value="1"/>
</dbReference>
<organism evidence="7 8">
    <name type="scientific">Enterococcus alishanensis</name>
    <dbReference type="NCBI Taxonomy" id="1303817"/>
    <lineage>
        <taxon>Bacteria</taxon>
        <taxon>Bacillati</taxon>
        <taxon>Bacillota</taxon>
        <taxon>Bacilli</taxon>
        <taxon>Lactobacillales</taxon>
        <taxon>Enterococcaceae</taxon>
        <taxon>Enterococcus</taxon>
    </lineage>
</organism>
<keyword evidence="3 7" id="KW-0762">Sugar transport</keyword>
<dbReference type="RefSeq" id="WP_218327567.1">
    <property type="nucleotide sequence ID" value="NZ_JAHUZB010000010.1"/>
</dbReference>
<keyword evidence="8" id="KW-1185">Reference proteome</keyword>
<dbReference type="Proteomes" id="UP000774130">
    <property type="component" value="Unassembled WGS sequence"/>
</dbReference>
<gene>
    <name evidence="7" type="ORF">KUA55_16860</name>
</gene>
<dbReference type="PROSITE" id="PS51094">
    <property type="entry name" value="PTS_EIIA_TYPE_2"/>
    <property type="match status" value="1"/>
</dbReference>
<keyword evidence="2" id="KW-0597">Phosphoprotein</keyword>
<evidence type="ECO:0000256" key="4">
    <source>
        <dbReference type="ARBA" id="ARBA00022679"/>
    </source>
</evidence>
<dbReference type="InterPro" id="IPR002178">
    <property type="entry name" value="PTS_EIIA_type-2_dom"/>
</dbReference>
<evidence type="ECO:0000256" key="5">
    <source>
        <dbReference type="ARBA" id="ARBA00022683"/>
    </source>
</evidence>
<feature type="domain" description="PTS EIIA type-2" evidence="6">
    <location>
        <begin position="8"/>
        <end position="152"/>
    </location>
</feature>